<dbReference type="Proteomes" id="UP000609651">
    <property type="component" value="Unassembled WGS sequence"/>
</dbReference>
<comment type="caution">
    <text evidence="2">The sequence shown here is derived from an EMBL/GenBank/DDBJ whole genome shotgun (WGS) entry which is preliminary data.</text>
</comment>
<dbReference type="RefSeq" id="WP_171189841.1">
    <property type="nucleotide sequence ID" value="NZ_WTPX01000235.1"/>
</dbReference>
<gene>
    <name evidence="2" type="ORF">LzC2_40480</name>
</gene>
<evidence type="ECO:0000313" key="3">
    <source>
        <dbReference type="Proteomes" id="UP000609651"/>
    </source>
</evidence>
<organism evidence="2 3">
    <name type="scientific">Alienimonas chondri</name>
    <dbReference type="NCBI Taxonomy" id="2681879"/>
    <lineage>
        <taxon>Bacteria</taxon>
        <taxon>Pseudomonadati</taxon>
        <taxon>Planctomycetota</taxon>
        <taxon>Planctomycetia</taxon>
        <taxon>Planctomycetales</taxon>
        <taxon>Planctomycetaceae</taxon>
        <taxon>Alienimonas</taxon>
    </lineage>
</organism>
<feature type="compositionally biased region" description="Basic and acidic residues" evidence="1">
    <location>
        <begin position="112"/>
        <end position="127"/>
    </location>
</feature>
<protein>
    <submittedName>
        <fullName evidence="2">Uncharacterized protein</fullName>
    </submittedName>
</protein>
<keyword evidence="3" id="KW-1185">Reference proteome</keyword>
<evidence type="ECO:0000313" key="2">
    <source>
        <dbReference type="EMBL" id="NNJ27937.1"/>
    </source>
</evidence>
<feature type="compositionally biased region" description="Acidic residues" evidence="1">
    <location>
        <begin position="161"/>
        <end position="181"/>
    </location>
</feature>
<proteinExistence type="predicted"/>
<evidence type="ECO:0000256" key="1">
    <source>
        <dbReference type="SAM" id="MobiDB-lite"/>
    </source>
</evidence>
<sequence length="227" mass="23640">MALSAGVVIAGTLALMPAPPASEEFQVAFADWRRGGAWYVDDGGRAMPPAAAPGPRELEPSGPVMVAEAGSNHAEPTEAAPGPRFAVAPSNVGGRVADFAPAPLANPWRTAESGERSPRRPGSDLPDRSVFGPIVPPPTFADTPAQDISAQDMPSLAMPADADDASPLDDPAIDAEATSEAEEQRVREELLEELRGLRQDVRGLTERLSSLGETFGGDLGGEGEEPR</sequence>
<feature type="region of interest" description="Disordered" evidence="1">
    <location>
        <begin position="69"/>
        <end position="227"/>
    </location>
</feature>
<reference evidence="2 3" key="1">
    <citation type="journal article" date="2020" name="Syst. Appl. Microbiol.">
        <title>Alienimonas chondri sp. nov., a novel planctomycete isolated from the biofilm of the red alga Chondrus crispus.</title>
        <authorList>
            <person name="Vitorino I."/>
            <person name="Albuquerque L."/>
            <person name="Wiegand S."/>
            <person name="Kallscheuer N."/>
            <person name="da Costa M.S."/>
            <person name="Lobo-da-Cunha A."/>
            <person name="Jogler C."/>
            <person name="Lage O.M."/>
        </authorList>
    </citation>
    <scope>NUCLEOTIDE SEQUENCE [LARGE SCALE GENOMIC DNA]</scope>
    <source>
        <strain evidence="2 3">LzC2</strain>
    </source>
</reference>
<feature type="compositionally biased region" description="Basic and acidic residues" evidence="1">
    <location>
        <begin position="182"/>
        <end position="205"/>
    </location>
</feature>
<name>A0ABX1VJI7_9PLAN</name>
<accession>A0ABX1VJI7</accession>
<dbReference type="EMBL" id="WTPX01000235">
    <property type="protein sequence ID" value="NNJ27937.1"/>
    <property type="molecule type" value="Genomic_DNA"/>
</dbReference>